<gene>
    <name evidence="2" type="ORF">A6R68_03069</name>
</gene>
<proteinExistence type="predicted"/>
<dbReference type="AlphaFoldDB" id="A0A1A6GQC5"/>
<dbReference type="EMBL" id="LZPO01075937">
    <property type="protein sequence ID" value="OBS68391.1"/>
    <property type="molecule type" value="Genomic_DNA"/>
</dbReference>
<protein>
    <submittedName>
        <fullName evidence="2">Uncharacterized protein</fullName>
    </submittedName>
</protein>
<reference evidence="2 3" key="1">
    <citation type="submission" date="2016-06" db="EMBL/GenBank/DDBJ databases">
        <title>The Draft Genome Sequence and Annotation of the Desert Woodrat Neotoma lepida.</title>
        <authorList>
            <person name="Campbell M."/>
            <person name="Oakeson K.F."/>
            <person name="Yandell M."/>
            <person name="Halpert J.R."/>
            <person name="Dearing D."/>
        </authorList>
    </citation>
    <scope>NUCLEOTIDE SEQUENCE [LARGE SCALE GENOMIC DNA]</scope>
    <source>
        <strain evidence="2">417</strain>
        <tissue evidence="2">Liver</tissue>
    </source>
</reference>
<organism evidence="2 3">
    <name type="scientific">Neotoma lepida</name>
    <name type="common">Desert woodrat</name>
    <dbReference type="NCBI Taxonomy" id="56216"/>
    <lineage>
        <taxon>Eukaryota</taxon>
        <taxon>Metazoa</taxon>
        <taxon>Chordata</taxon>
        <taxon>Craniata</taxon>
        <taxon>Vertebrata</taxon>
        <taxon>Euteleostomi</taxon>
        <taxon>Mammalia</taxon>
        <taxon>Eutheria</taxon>
        <taxon>Euarchontoglires</taxon>
        <taxon>Glires</taxon>
        <taxon>Rodentia</taxon>
        <taxon>Myomorpha</taxon>
        <taxon>Muroidea</taxon>
        <taxon>Cricetidae</taxon>
        <taxon>Neotominae</taxon>
        <taxon>Neotoma</taxon>
    </lineage>
</organism>
<evidence type="ECO:0000313" key="2">
    <source>
        <dbReference type="EMBL" id="OBS68391.1"/>
    </source>
</evidence>
<accession>A0A1A6GQC5</accession>
<sequence length="109" mass="12358">MKPEKANNNTNFQPLNRSLTNMGIYYVDFSVNQLRQPANHHHGCLLLVIDLEKRCFSAFASSQRPFSISLWSGRNRLSVGAVPPSQALRPPKKPTLQKMFESGTVTNWE</sequence>
<feature type="non-terminal residue" evidence="2">
    <location>
        <position position="109"/>
    </location>
</feature>
<dbReference type="Proteomes" id="UP000092124">
    <property type="component" value="Unassembled WGS sequence"/>
</dbReference>
<comment type="caution">
    <text evidence="2">The sequence shown here is derived from an EMBL/GenBank/DDBJ whole genome shotgun (WGS) entry which is preliminary data.</text>
</comment>
<feature type="region of interest" description="Disordered" evidence="1">
    <location>
        <begin position="82"/>
        <end position="109"/>
    </location>
</feature>
<name>A0A1A6GQC5_NEOLE</name>
<keyword evidence="3" id="KW-1185">Reference proteome</keyword>
<evidence type="ECO:0000313" key="3">
    <source>
        <dbReference type="Proteomes" id="UP000092124"/>
    </source>
</evidence>
<evidence type="ECO:0000256" key="1">
    <source>
        <dbReference type="SAM" id="MobiDB-lite"/>
    </source>
</evidence>